<name>A0AAV9N8R0_9EURO</name>
<evidence type="ECO:0000256" key="4">
    <source>
        <dbReference type="ARBA" id="ARBA00023136"/>
    </source>
</evidence>
<evidence type="ECO:0000256" key="5">
    <source>
        <dbReference type="SAM" id="MobiDB-lite"/>
    </source>
</evidence>
<evidence type="ECO:0000256" key="6">
    <source>
        <dbReference type="SAM" id="Phobius"/>
    </source>
</evidence>
<evidence type="ECO:0000313" key="7">
    <source>
        <dbReference type="EMBL" id="KAK5051959.1"/>
    </source>
</evidence>
<feature type="region of interest" description="Disordered" evidence="5">
    <location>
        <begin position="1"/>
        <end position="24"/>
    </location>
</feature>
<keyword evidence="2 6" id="KW-0812">Transmembrane</keyword>
<dbReference type="InterPro" id="IPR011701">
    <property type="entry name" value="MFS"/>
</dbReference>
<protein>
    <recommendedName>
        <fullName evidence="9">Major facilitator superfamily (MFS) profile domain-containing protein</fullName>
    </recommendedName>
</protein>
<feature type="transmembrane region" description="Helical" evidence="6">
    <location>
        <begin position="170"/>
        <end position="195"/>
    </location>
</feature>
<proteinExistence type="predicted"/>
<dbReference type="PANTHER" id="PTHR23507:SF1">
    <property type="entry name" value="FI18259P1-RELATED"/>
    <property type="match status" value="1"/>
</dbReference>
<organism evidence="7 8">
    <name type="scientific">Exophiala bonariae</name>
    <dbReference type="NCBI Taxonomy" id="1690606"/>
    <lineage>
        <taxon>Eukaryota</taxon>
        <taxon>Fungi</taxon>
        <taxon>Dikarya</taxon>
        <taxon>Ascomycota</taxon>
        <taxon>Pezizomycotina</taxon>
        <taxon>Eurotiomycetes</taxon>
        <taxon>Chaetothyriomycetidae</taxon>
        <taxon>Chaetothyriales</taxon>
        <taxon>Herpotrichiellaceae</taxon>
        <taxon>Exophiala</taxon>
    </lineage>
</organism>
<dbReference type="Pfam" id="PF07690">
    <property type="entry name" value="MFS_1"/>
    <property type="match status" value="1"/>
</dbReference>
<dbReference type="SUPFAM" id="SSF103473">
    <property type="entry name" value="MFS general substrate transporter"/>
    <property type="match status" value="1"/>
</dbReference>
<evidence type="ECO:0000313" key="8">
    <source>
        <dbReference type="Proteomes" id="UP001358417"/>
    </source>
</evidence>
<feature type="transmembrane region" description="Helical" evidence="6">
    <location>
        <begin position="444"/>
        <end position="469"/>
    </location>
</feature>
<evidence type="ECO:0008006" key="9">
    <source>
        <dbReference type="Google" id="ProtNLM"/>
    </source>
</evidence>
<dbReference type="EMBL" id="JAVRRD010000014">
    <property type="protein sequence ID" value="KAK5051959.1"/>
    <property type="molecule type" value="Genomic_DNA"/>
</dbReference>
<sequence length="508" mass="56111">MAKDTIDVESSADQVEQPSPETEELLVGRAPEIAEQSKPDYTRVFLKLYAVVFLINLGFQVLGPAQVQILERIYCNEWYDKHPTDRVTFQSQIPESLCKIPQVQQQLSTLKGWAEFFGAAPALIVSIPVGKLTDIYGRRIFGIATLTSLFLAQLWTMAIMWFEGAVPLKAIWLSSIFSFFGGGSAGAELILVCVLTDISTAEGLTVAFFRVTSMGYFGKVIGPIIAATLMRFDPWLAIYTGLAFILATCLLMFSIPETLPSRVMLESHDSERDGQEWTQPRTLRSKIPKFSWKDTRESLRDVMKIWSDYRLIFVALTYPFRVVCYALGDLTQRYVSDRYHWTLADATLVYAIQAAAAAIMLFTLLPMISHQIDKRCSWSIIQKNVVLSRASLLTLVFAYAVIGLAPTAPIMIIGLLIETLATGFPATTRALASALVEGADKGSVFAVLAVVETLSAMVAFPISAAFFNLGLAKGGGAWLGLPYDSISVVAAIAFLAMCLVRFERRIRV</sequence>
<feature type="transmembrane region" description="Helical" evidence="6">
    <location>
        <begin position="309"/>
        <end position="328"/>
    </location>
</feature>
<gene>
    <name evidence="7" type="ORF">LTR84_002763</name>
</gene>
<dbReference type="CDD" id="cd06174">
    <property type="entry name" value="MFS"/>
    <property type="match status" value="1"/>
</dbReference>
<keyword evidence="4 6" id="KW-0472">Membrane</keyword>
<feature type="transmembrane region" description="Helical" evidence="6">
    <location>
        <begin position="44"/>
        <end position="62"/>
    </location>
</feature>
<feature type="transmembrane region" description="Helical" evidence="6">
    <location>
        <begin position="481"/>
        <end position="502"/>
    </location>
</feature>
<dbReference type="RefSeq" id="XP_064705973.1">
    <property type="nucleotide sequence ID" value="XM_064846363.1"/>
</dbReference>
<dbReference type="Gene3D" id="1.20.1250.20">
    <property type="entry name" value="MFS general substrate transporter like domains"/>
    <property type="match status" value="1"/>
</dbReference>
<dbReference type="InterPro" id="IPR036259">
    <property type="entry name" value="MFS_trans_sf"/>
</dbReference>
<feature type="compositionally biased region" description="Polar residues" evidence="5">
    <location>
        <begin position="11"/>
        <end position="20"/>
    </location>
</feature>
<evidence type="ECO:0000256" key="2">
    <source>
        <dbReference type="ARBA" id="ARBA00022692"/>
    </source>
</evidence>
<comment type="caution">
    <text evidence="7">The sequence shown here is derived from an EMBL/GenBank/DDBJ whole genome shotgun (WGS) entry which is preliminary data.</text>
</comment>
<reference evidence="7 8" key="1">
    <citation type="submission" date="2023-08" db="EMBL/GenBank/DDBJ databases">
        <title>Black Yeasts Isolated from many extreme environments.</title>
        <authorList>
            <person name="Coleine C."/>
            <person name="Stajich J.E."/>
            <person name="Selbmann L."/>
        </authorList>
    </citation>
    <scope>NUCLEOTIDE SEQUENCE [LARGE SCALE GENOMIC DNA]</scope>
    <source>
        <strain evidence="7 8">CCFEE 5792</strain>
    </source>
</reference>
<evidence type="ECO:0000256" key="1">
    <source>
        <dbReference type="ARBA" id="ARBA00004141"/>
    </source>
</evidence>
<feature type="transmembrane region" description="Helical" evidence="6">
    <location>
        <begin position="236"/>
        <end position="255"/>
    </location>
</feature>
<feature type="transmembrane region" description="Helical" evidence="6">
    <location>
        <begin position="348"/>
        <end position="365"/>
    </location>
</feature>
<feature type="transmembrane region" description="Helical" evidence="6">
    <location>
        <begin position="410"/>
        <end position="432"/>
    </location>
</feature>
<evidence type="ECO:0000256" key="3">
    <source>
        <dbReference type="ARBA" id="ARBA00022989"/>
    </source>
</evidence>
<comment type="subcellular location">
    <subcellularLocation>
        <location evidence="1">Membrane</location>
        <topology evidence="1">Multi-pass membrane protein</topology>
    </subcellularLocation>
</comment>
<dbReference type="AlphaFoldDB" id="A0AAV9N8R0"/>
<dbReference type="GO" id="GO:0022857">
    <property type="term" value="F:transmembrane transporter activity"/>
    <property type="evidence" value="ECO:0007669"/>
    <property type="project" value="InterPro"/>
</dbReference>
<dbReference type="GeneID" id="89970962"/>
<feature type="transmembrane region" description="Helical" evidence="6">
    <location>
        <begin position="386"/>
        <end position="404"/>
    </location>
</feature>
<dbReference type="PANTHER" id="PTHR23507">
    <property type="entry name" value="ZGC:174356"/>
    <property type="match status" value="1"/>
</dbReference>
<keyword evidence="8" id="KW-1185">Reference proteome</keyword>
<accession>A0AAV9N8R0</accession>
<dbReference type="GO" id="GO:0016020">
    <property type="term" value="C:membrane"/>
    <property type="evidence" value="ECO:0007669"/>
    <property type="project" value="UniProtKB-SubCell"/>
</dbReference>
<feature type="transmembrane region" description="Helical" evidence="6">
    <location>
        <begin position="207"/>
        <end position="230"/>
    </location>
</feature>
<keyword evidence="3 6" id="KW-1133">Transmembrane helix</keyword>
<dbReference type="Proteomes" id="UP001358417">
    <property type="component" value="Unassembled WGS sequence"/>
</dbReference>
<feature type="transmembrane region" description="Helical" evidence="6">
    <location>
        <begin position="140"/>
        <end position="164"/>
    </location>
</feature>